<proteinExistence type="predicted"/>
<accession>A0AAE0NM85</accession>
<feature type="compositionally biased region" description="Polar residues" evidence="1">
    <location>
        <begin position="89"/>
        <end position="98"/>
    </location>
</feature>
<protein>
    <submittedName>
        <fullName evidence="2">Uncharacterized protein</fullName>
    </submittedName>
</protein>
<feature type="region of interest" description="Disordered" evidence="1">
    <location>
        <begin position="121"/>
        <end position="269"/>
    </location>
</feature>
<feature type="region of interest" description="Disordered" evidence="1">
    <location>
        <begin position="407"/>
        <end position="476"/>
    </location>
</feature>
<feature type="compositionally biased region" description="Low complexity" evidence="1">
    <location>
        <begin position="242"/>
        <end position="257"/>
    </location>
</feature>
<feature type="compositionally biased region" description="Polar residues" evidence="1">
    <location>
        <begin position="17"/>
        <end position="27"/>
    </location>
</feature>
<dbReference type="Proteomes" id="UP001287356">
    <property type="component" value="Unassembled WGS sequence"/>
</dbReference>
<feature type="compositionally biased region" description="Polar residues" evidence="1">
    <location>
        <begin position="218"/>
        <end position="229"/>
    </location>
</feature>
<evidence type="ECO:0000313" key="3">
    <source>
        <dbReference type="Proteomes" id="UP001287356"/>
    </source>
</evidence>
<feature type="compositionally biased region" description="Low complexity" evidence="1">
    <location>
        <begin position="773"/>
        <end position="787"/>
    </location>
</feature>
<reference evidence="2" key="2">
    <citation type="submission" date="2023-06" db="EMBL/GenBank/DDBJ databases">
        <authorList>
            <consortium name="Lawrence Berkeley National Laboratory"/>
            <person name="Haridas S."/>
            <person name="Hensen N."/>
            <person name="Bonometti L."/>
            <person name="Westerberg I."/>
            <person name="Brannstrom I.O."/>
            <person name="Guillou S."/>
            <person name="Cros-Aarteil S."/>
            <person name="Calhoun S."/>
            <person name="Kuo A."/>
            <person name="Mondo S."/>
            <person name="Pangilinan J."/>
            <person name="Riley R."/>
            <person name="Labutti K."/>
            <person name="Andreopoulos B."/>
            <person name="Lipzen A."/>
            <person name="Chen C."/>
            <person name="Yanf M."/>
            <person name="Daum C."/>
            <person name="Ng V."/>
            <person name="Clum A."/>
            <person name="Steindorff A."/>
            <person name="Ohm R."/>
            <person name="Martin F."/>
            <person name="Silar P."/>
            <person name="Natvig D."/>
            <person name="Lalanne C."/>
            <person name="Gautier V."/>
            <person name="Ament-Velasquez S.L."/>
            <person name="Kruys A."/>
            <person name="Hutchinson M.I."/>
            <person name="Powell A.J."/>
            <person name="Barry K."/>
            <person name="Miller A.N."/>
            <person name="Grigoriev I.V."/>
            <person name="Debuchy R."/>
            <person name="Gladieux P."/>
            <person name="Thoren M.H."/>
            <person name="Johannesson H."/>
        </authorList>
    </citation>
    <scope>NUCLEOTIDE SEQUENCE</scope>
    <source>
        <strain evidence="2">CBS 958.72</strain>
    </source>
</reference>
<feature type="region of interest" description="Disordered" evidence="1">
    <location>
        <begin position="356"/>
        <end position="376"/>
    </location>
</feature>
<feature type="region of interest" description="Disordered" evidence="1">
    <location>
        <begin position="1"/>
        <end position="51"/>
    </location>
</feature>
<comment type="caution">
    <text evidence="2">The sequence shown here is derived from an EMBL/GenBank/DDBJ whole genome shotgun (WGS) entry which is preliminary data.</text>
</comment>
<evidence type="ECO:0000313" key="2">
    <source>
        <dbReference type="EMBL" id="KAK3384000.1"/>
    </source>
</evidence>
<dbReference type="AlphaFoldDB" id="A0AAE0NM85"/>
<feature type="compositionally biased region" description="Low complexity" evidence="1">
    <location>
        <begin position="739"/>
        <end position="754"/>
    </location>
</feature>
<feature type="compositionally biased region" description="Acidic residues" evidence="1">
    <location>
        <begin position="121"/>
        <end position="143"/>
    </location>
</feature>
<evidence type="ECO:0000256" key="1">
    <source>
        <dbReference type="SAM" id="MobiDB-lite"/>
    </source>
</evidence>
<keyword evidence="3" id="KW-1185">Reference proteome</keyword>
<feature type="region of interest" description="Disordered" evidence="1">
    <location>
        <begin position="313"/>
        <end position="336"/>
    </location>
</feature>
<feature type="region of interest" description="Disordered" evidence="1">
    <location>
        <begin position="77"/>
        <end position="98"/>
    </location>
</feature>
<reference evidence="2" key="1">
    <citation type="journal article" date="2023" name="Mol. Phylogenet. Evol.">
        <title>Genome-scale phylogeny and comparative genomics of the fungal order Sordariales.</title>
        <authorList>
            <person name="Hensen N."/>
            <person name="Bonometti L."/>
            <person name="Westerberg I."/>
            <person name="Brannstrom I.O."/>
            <person name="Guillou S."/>
            <person name="Cros-Aarteil S."/>
            <person name="Calhoun S."/>
            <person name="Haridas S."/>
            <person name="Kuo A."/>
            <person name="Mondo S."/>
            <person name="Pangilinan J."/>
            <person name="Riley R."/>
            <person name="LaButti K."/>
            <person name="Andreopoulos B."/>
            <person name="Lipzen A."/>
            <person name="Chen C."/>
            <person name="Yan M."/>
            <person name="Daum C."/>
            <person name="Ng V."/>
            <person name="Clum A."/>
            <person name="Steindorff A."/>
            <person name="Ohm R.A."/>
            <person name="Martin F."/>
            <person name="Silar P."/>
            <person name="Natvig D.O."/>
            <person name="Lalanne C."/>
            <person name="Gautier V."/>
            <person name="Ament-Velasquez S.L."/>
            <person name="Kruys A."/>
            <person name="Hutchinson M.I."/>
            <person name="Powell A.J."/>
            <person name="Barry K."/>
            <person name="Miller A.N."/>
            <person name="Grigoriev I.V."/>
            <person name="Debuchy R."/>
            <person name="Gladieux P."/>
            <person name="Hiltunen Thoren M."/>
            <person name="Johannesson H."/>
        </authorList>
    </citation>
    <scope>NUCLEOTIDE SEQUENCE</scope>
    <source>
        <strain evidence="2">CBS 958.72</strain>
    </source>
</reference>
<feature type="compositionally biased region" description="Polar residues" evidence="1">
    <location>
        <begin position="1"/>
        <end position="10"/>
    </location>
</feature>
<name>A0AAE0NM85_9PEZI</name>
<feature type="compositionally biased region" description="Polar residues" evidence="1">
    <location>
        <begin position="455"/>
        <end position="476"/>
    </location>
</feature>
<feature type="region of interest" description="Disordered" evidence="1">
    <location>
        <begin position="726"/>
        <end position="822"/>
    </location>
</feature>
<feature type="compositionally biased region" description="Polar residues" evidence="1">
    <location>
        <begin position="358"/>
        <end position="370"/>
    </location>
</feature>
<gene>
    <name evidence="2" type="ORF">B0T24DRAFT_71681</name>
</gene>
<dbReference type="EMBL" id="JAULSN010000001">
    <property type="protein sequence ID" value="KAK3384000.1"/>
    <property type="molecule type" value="Genomic_DNA"/>
</dbReference>
<organism evidence="2 3">
    <name type="scientific">Lasiosphaeria ovina</name>
    <dbReference type="NCBI Taxonomy" id="92902"/>
    <lineage>
        <taxon>Eukaryota</taxon>
        <taxon>Fungi</taxon>
        <taxon>Dikarya</taxon>
        <taxon>Ascomycota</taxon>
        <taxon>Pezizomycotina</taxon>
        <taxon>Sordariomycetes</taxon>
        <taxon>Sordariomycetidae</taxon>
        <taxon>Sordariales</taxon>
        <taxon>Lasiosphaeriaceae</taxon>
        <taxon>Lasiosphaeria</taxon>
    </lineage>
</organism>
<sequence>MAPNTRSQIQAPAGRIYNSSPAPQQAQFPARRRVVTTYGRKSKTSSARALRQQTLTQIDYVRPSGSEDDADALLVDEEHSQKRRKTVGDTPNSSFHTQTLTQFLSGGGAGARDDDDMLLVKDSEDEEDESADGGDDGGSDGEAEGGLPTLPSGTALGKRNAGEEPRVGRPSSSPRTPSHKRIKVNLDEIPSSQPTPFTPMLDRYSPMPGRSPLKEKSTNINAPSPTLESMSKRPRNLVIQDSYSPGSRLSSSLLASSPVKETPSRRPHRQPLAEIPMASFDLGDNSVLPRANTFTRPHTGDMEAVFAEIPDSDDELDAFSPSPLKASSVHQTPQQPLNATQSSCLVSALGQILAAGESTDTSTSNVGVPTTPTPAPRVQMQLVSSSAREAGDEPASPTTAIRRAQLQLPSSSSRVVAGPRTPTLPPRRVQIELPKSTPGEVFEETPRPLRKMASPSLQRHTQGKLQGKSQGRSQARSQFYSQGLESQRVPLEVIRSLGPQTDRSDILISIHPEPAEAIAKGTKDHEFRNYKFPLQVSRCWIYVTRPVAEVRHMAVLGPAEEPGQIDSESGIGNAEFNEGTLGFNFAHKLVQVYELNNPVPLASMKDNGLGDSPPQKYRYVPPAIVGQLLANLRCALFADGDEDDEAGLEEGDEDGLGGVSISQELEEQIRSDIIQSTQMVPSSSQTGRRHEDVIPAIQEPVPTAAKKVSSAIVTTAVNAVTATPGGVFARPALPTAGTRSSSRIRSQQQHQQQRTTPSAVRRRKAVVVSPFRPSQATTASGPSSPSPDVFETGGEEQDREDTLSAPTRPMPGSSGPSLLLINNEADEDGGSLVRLPSGAGGINLSSQVIMPDSLLVDDVRQPPVIWDSDEDIDDDEIE</sequence>